<evidence type="ECO:0000313" key="2">
    <source>
        <dbReference type="Proteomes" id="UP000294927"/>
    </source>
</evidence>
<dbReference type="Proteomes" id="UP000294927">
    <property type="component" value="Unassembled WGS sequence"/>
</dbReference>
<comment type="caution">
    <text evidence="1">The sequence shown here is derived from an EMBL/GenBank/DDBJ whole genome shotgun (WGS) entry which is preliminary data.</text>
</comment>
<sequence>MTTPSRRLEDLIAMWILGEEEKIDDVEEVERAAMDRYLPSLAQVRQLCDGCEGFCSRVVDALADGALDRGSGQRADEWLKDTLANGYDTDDVERWRQLSGSVRADDTRAALLDAVAEMLPRLLTVRNGAQATREALSQQLDTLPELVTPEEPSLARARKFCEDLTGWQHGLRDGLANGQMTYELALWYYQVFDQAVKNEYPSIKADVETAVSSIDPHLAAETQAGLKSVRDAAYVTIDALSREIRPNSQSGTYQLLHMRNVDEEAQELDDRDEGFETGEMGDCASVVVLWNRNEYGIHRNARAIHGLGGFRAVNLDSLLDDVPNDRGTTVVALLGGVSATSFDDLLLTMAFGERLGQARLRICAGGGRVNRRGEVLR</sequence>
<dbReference type="EMBL" id="SOCP01000002">
    <property type="protein sequence ID" value="TDV56068.1"/>
    <property type="molecule type" value="Genomic_DNA"/>
</dbReference>
<evidence type="ECO:0000313" key="1">
    <source>
        <dbReference type="EMBL" id="TDV56068.1"/>
    </source>
</evidence>
<organism evidence="1 2">
    <name type="scientific">Actinophytocola oryzae</name>
    <dbReference type="NCBI Taxonomy" id="502181"/>
    <lineage>
        <taxon>Bacteria</taxon>
        <taxon>Bacillati</taxon>
        <taxon>Actinomycetota</taxon>
        <taxon>Actinomycetes</taxon>
        <taxon>Pseudonocardiales</taxon>
        <taxon>Pseudonocardiaceae</taxon>
    </lineage>
</organism>
<dbReference type="OrthoDB" id="9993782at2"/>
<dbReference type="RefSeq" id="WP_133901360.1">
    <property type="nucleotide sequence ID" value="NZ_SOCP01000002.1"/>
</dbReference>
<accession>A0A4R7W232</accession>
<keyword evidence="2" id="KW-1185">Reference proteome</keyword>
<proteinExistence type="predicted"/>
<protein>
    <submittedName>
        <fullName evidence="1">Uncharacterized protein</fullName>
    </submittedName>
</protein>
<name>A0A4R7W232_9PSEU</name>
<dbReference type="AlphaFoldDB" id="A0A4R7W232"/>
<reference evidence="1 2" key="1">
    <citation type="submission" date="2019-03" db="EMBL/GenBank/DDBJ databases">
        <title>Genomic Encyclopedia of Archaeal and Bacterial Type Strains, Phase II (KMG-II): from individual species to whole genera.</title>
        <authorList>
            <person name="Goeker M."/>
        </authorList>
    </citation>
    <scope>NUCLEOTIDE SEQUENCE [LARGE SCALE GENOMIC DNA]</scope>
    <source>
        <strain evidence="1 2">DSM 45499</strain>
    </source>
</reference>
<gene>
    <name evidence="1" type="ORF">CLV71_102129</name>
</gene>